<organism evidence="3 4">
    <name type="scientific">Apiospora aurea</name>
    <dbReference type="NCBI Taxonomy" id="335848"/>
    <lineage>
        <taxon>Eukaryota</taxon>
        <taxon>Fungi</taxon>
        <taxon>Dikarya</taxon>
        <taxon>Ascomycota</taxon>
        <taxon>Pezizomycotina</taxon>
        <taxon>Sordariomycetes</taxon>
        <taxon>Xylariomycetidae</taxon>
        <taxon>Amphisphaeriales</taxon>
        <taxon>Apiosporaceae</taxon>
        <taxon>Apiospora</taxon>
    </lineage>
</organism>
<evidence type="ECO:0000256" key="2">
    <source>
        <dbReference type="SAM" id="Phobius"/>
    </source>
</evidence>
<protein>
    <recommendedName>
        <fullName evidence="5">Transmembrane protein</fullName>
    </recommendedName>
</protein>
<feature type="compositionally biased region" description="Low complexity" evidence="1">
    <location>
        <begin position="95"/>
        <end position="110"/>
    </location>
</feature>
<accession>A0ABR1PRR8</accession>
<name>A0ABR1PRR8_9PEZI</name>
<keyword evidence="4" id="KW-1185">Reference proteome</keyword>
<feature type="transmembrane region" description="Helical" evidence="2">
    <location>
        <begin position="31"/>
        <end position="51"/>
    </location>
</feature>
<keyword evidence="2" id="KW-0472">Membrane</keyword>
<sequence length="127" mass="13766">MILPRQTQQQLLWSTEATPRAGESKNQGLGAAYAIAGFVFIAIACLAYKWFWTRRQANNQLPHADPAAVGGGGFKDKFVHTASNIWQRMVACFRSQPQQPQPGQQPQSPSANAEAGSSSSPGHHHAL</sequence>
<dbReference type="Proteomes" id="UP001391051">
    <property type="component" value="Unassembled WGS sequence"/>
</dbReference>
<evidence type="ECO:0000313" key="3">
    <source>
        <dbReference type="EMBL" id="KAK7936607.1"/>
    </source>
</evidence>
<gene>
    <name evidence="3" type="ORF">PG986_015045</name>
</gene>
<proteinExistence type="predicted"/>
<dbReference type="EMBL" id="JAQQWE010000011">
    <property type="protein sequence ID" value="KAK7936607.1"/>
    <property type="molecule type" value="Genomic_DNA"/>
</dbReference>
<comment type="caution">
    <text evidence="3">The sequence shown here is derived from an EMBL/GenBank/DDBJ whole genome shotgun (WGS) entry which is preliminary data.</text>
</comment>
<reference evidence="3 4" key="1">
    <citation type="submission" date="2023-01" db="EMBL/GenBank/DDBJ databases">
        <title>Analysis of 21 Apiospora genomes using comparative genomics revels a genus with tremendous synthesis potential of carbohydrate active enzymes and secondary metabolites.</title>
        <authorList>
            <person name="Sorensen T."/>
        </authorList>
    </citation>
    <scope>NUCLEOTIDE SEQUENCE [LARGE SCALE GENOMIC DNA]</scope>
    <source>
        <strain evidence="3 4">CBS 24483</strain>
    </source>
</reference>
<evidence type="ECO:0000256" key="1">
    <source>
        <dbReference type="SAM" id="MobiDB-lite"/>
    </source>
</evidence>
<evidence type="ECO:0008006" key="5">
    <source>
        <dbReference type="Google" id="ProtNLM"/>
    </source>
</evidence>
<evidence type="ECO:0000313" key="4">
    <source>
        <dbReference type="Proteomes" id="UP001391051"/>
    </source>
</evidence>
<keyword evidence="2" id="KW-0812">Transmembrane</keyword>
<dbReference type="RefSeq" id="XP_066692356.1">
    <property type="nucleotide sequence ID" value="XM_066851267.1"/>
</dbReference>
<dbReference type="GeneID" id="92084329"/>
<keyword evidence="2" id="KW-1133">Transmembrane helix</keyword>
<feature type="region of interest" description="Disordered" evidence="1">
    <location>
        <begin position="93"/>
        <end position="127"/>
    </location>
</feature>